<feature type="transmembrane region" description="Helical" evidence="1">
    <location>
        <begin position="6"/>
        <end position="28"/>
    </location>
</feature>
<sequence length="232" mass="25570">MVSPTLIFNGSISGFVGVLLGIIISLIVNCTLVEISISSFFSLYFGFLFVVVGGIILWRIFSQDSADSKESQAKRRPLVAFALLIILSGLICFTLEQHWYRSRSPLMKVPLYTILGTAVAFALTFSVVDLVNYVLGFLQVSVAKPFVESAAQVYMVLACSLVMGGLFGLIFGVMDVEDEVSYQIRLALLREERYCYPVGAILGGLVGFCNEYIRDQEEQFGSSGMRGFDDDI</sequence>
<accession>A0A813D845</accession>
<comment type="caution">
    <text evidence="2">The sequence shown here is derived from an EMBL/GenBank/DDBJ whole genome shotgun (WGS) entry which is preliminary data.</text>
</comment>
<dbReference type="OrthoDB" id="443651at2759"/>
<dbReference type="EMBL" id="CAJNNV010000180">
    <property type="protein sequence ID" value="CAE8581739.1"/>
    <property type="molecule type" value="Genomic_DNA"/>
</dbReference>
<feature type="transmembrane region" description="Helical" evidence="1">
    <location>
        <begin position="109"/>
        <end position="131"/>
    </location>
</feature>
<keyword evidence="1" id="KW-0472">Membrane</keyword>
<name>A0A813D845_POLGL</name>
<evidence type="ECO:0000256" key="1">
    <source>
        <dbReference type="SAM" id="Phobius"/>
    </source>
</evidence>
<keyword evidence="1" id="KW-1133">Transmembrane helix</keyword>
<feature type="transmembrane region" description="Helical" evidence="1">
    <location>
        <begin position="151"/>
        <end position="173"/>
    </location>
</feature>
<keyword evidence="3" id="KW-1185">Reference proteome</keyword>
<organism evidence="2 3">
    <name type="scientific">Polarella glacialis</name>
    <name type="common">Dinoflagellate</name>
    <dbReference type="NCBI Taxonomy" id="89957"/>
    <lineage>
        <taxon>Eukaryota</taxon>
        <taxon>Sar</taxon>
        <taxon>Alveolata</taxon>
        <taxon>Dinophyceae</taxon>
        <taxon>Suessiales</taxon>
        <taxon>Suessiaceae</taxon>
        <taxon>Polarella</taxon>
    </lineage>
</organism>
<dbReference type="Proteomes" id="UP000654075">
    <property type="component" value="Unassembled WGS sequence"/>
</dbReference>
<proteinExistence type="predicted"/>
<keyword evidence="1" id="KW-0812">Transmembrane</keyword>
<evidence type="ECO:0000313" key="3">
    <source>
        <dbReference type="Proteomes" id="UP000654075"/>
    </source>
</evidence>
<reference evidence="2" key="1">
    <citation type="submission" date="2021-02" db="EMBL/GenBank/DDBJ databases">
        <authorList>
            <person name="Dougan E. K."/>
            <person name="Rhodes N."/>
            <person name="Thang M."/>
            <person name="Chan C."/>
        </authorList>
    </citation>
    <scope>NUCLEOTIDE SEQUENCE</scope>
</reference>
<evidence type="ECO:0000313" key="2">
    <source>
        <dbReference type="EMBL" id="CAE8581739.1"/>
    </source>
</evidence>
<dbReference type="AlphaFoldDB" id="A0A813D845"/>
<feature type="transmembrane region" description="Helical" evidence="1">
    <location>
        <begin position="40"/>
        <end position="58"/>
    </location>
</feature>
<dbReference type="OMA" id="LFFDRSW"/>
<protein>
    <submittedName>
        <fullName evidence="2">Uncharacterized protein</fullName>
    </submittedName>
</protein>
<gene>
    <name evidence="2" type="ORF">PGLA1383_LOCUS753</name>
</gene>
<feature type="transmembrane region" description="Helical" evidence="1">
    <location>
        <begin position="78"/>
        <end position="97"/>
    </location>
</feature>